<dbReference type="Proteomes" id="UP000030641">
    <property type="component" value="Unassembled WGS sequence"/>
</dbReference>
<evidence type="ECO:0000313" key="3">
    <source>
        <dbReference type="Proteomes" id="UP000030641"/>
    </source>
</evidence>
<accession>A0A074YY72</accession>
<name>A0A074YY72_AURSE</name>
<organism evidence="2 3">
    <name type="scientific">Aureobasidium subglaciale (strain EXF-2481)</name>
    <name type="common">Aureobasidium pullulans var. subglaciale</name>
    <dbReference type="NCBI Taxonomy" id="1043005"/>
    <lineage>
        <taxon>Eukaryota</taxon>
        <taxon>Fungi</taxon>
        <taxon>Dikarya</taxon>
        <taxon>Ascomycota</taxon>
        <taxon>Pezizomycotina</taxon>
        <taxon>Dothideomycetes</taxon>
        <taxon>Dothideomycetidae</taxon>
        <taxon>Dothideales</taxon>
        <taxon>Saccotheciaceae</taxon>
        <taxon>Aureobasidium</taxon>
    </lineage>
</organism>
<dbReference type="HOGENOM" id="CLU_2454349_0_0_1"/>
<dbReference type="InParanoid" id="A0A074YY72"/>
<gene>
    <name evidence="2" type="ORF">AUEXF2481DRAFT_43765</name>
</gene>
<keyword evidence="3" id="KW-1185">Reference proteome</keyword>
<sequence>MLRESSRAEPVLARQATWHKLMRKQQGQRMPFRRAQRPSRAALSDRAMNPATAGVEMRLERSGSVRRGPKPQGPHSLSGRNSPVYVLSH</sequence>
<evidence type="ECO:0000256" key="1">
    <source>
        <dbReference type="SAM" id="MobiDB-lite"/>
    </source>
</evidence>
<dbReference type="AlphaFoldDB" id="A0A074YY72"/>
<protein>
    <submittedName>
        <fullName evidence="2">Uncharacterized protein</fullName>
    </submittedName>
</protein>
<dbReference type="GeneID" id="25367493"/>
<dbReference type="RefSeq" id="XP_013340255.1">
    <property type="nucleotide sequence ID" value="XM_013484801.1"/>
</dbReference>
<feature type="region of interest" description="Disordered" evidence="1">
    <location>
        <begin position="21"/>
        <end position="89"/>
    </location>
</feature>
<dbReference type="EMBL" id="KL584775">
    <property type="protein sequence ID" value="KEQ91821.1"/>
    <property type="molecule type" value="Genomic_DNA"/>
</dbReference>
<evidence type="ECO:0000313" key="2">
    <source>
        <dbReference type="EMBL" id="KEQ91821.1"/>
    </source>
</evidence>
<reference evidence="2 3" key="1">
    <citation type="journal article" date="2014" name="BMC Genomics">
        <title>Genome sequencing of four Aureobasidium pullulans varieties: biotechnological potential, stress tolerance, and description of new species.</title>
        <authorList>
            <person name="Gostin Ar C."/>
            <person name="Ohm R.A."/>
            <person name="Kogej T."/>
            <person name="Sonjak S."/>
            <person name="Turk M."/>
            <person name="Zajc J."/>
            <person name="Zalar P."/>
            <person name="Grube M."/>
            <person name="Sun H."/>
            <person name="Han J."/>
            <person name="Sharma A."/>
            <person name="Chiniquy J."/>
            <person name="Ngan C.Y."/>
            <person name="Lipzen A."/>
            <person name="Barry K."/>
            <person name="Grigoriev I.V."/>
            <person name="Gunde-Cimerman N."/>
        </authorList>
    </citation>
    <scope>NUCLEOTIDE SEQUENCE [LARGE SCALE GENOMIC DNA]</scope>
    <source>
        <strain evidence="2 3">EXF-2481</strain>
    </source>
</reference>
<proteinExistence type="predicted"/>